<evidence type="ECO:0000256" key="2">
    <source>
        <dbReference type="ARBA" id="ARBA00022692"/>
    </source>
</evidence>
<feature type="domain" description="Protein glycosylation ligase" evidence="8">
    <location>
        <begin position="181"/>
        <end position="204"/>
    </location>
</feature>
<dbReference type="GO" id="GO:0016020">
    <property type="term" value="C:membrane"/>
    <property type="evidence" value="ECO:0007669"/>
    <property type="project" value="UniProtKB-SubCell"/>
</dbReference>
<organism evidence="9">
    <name type="scientific">Cupriavidus pinatubonensis (strain JMP 134 / LMG 1197)</name>
    <name type="common">Cupriavidus necator (strain JMP 134)</name>
    <dbReference type="NCBI Taxonomy" id="264198"/>
    <lineage>
        <taxon>Bacteria</taxon>
        <taxon>Pseudomonadati</taxon>
        <taxon>Pseudomonadota</taxon>
        <taxon>Betaproteobacteria</taxon>
        <taxon>Burkholderiales</taxon>
        <taxon>Burkholderiaceae</taxon>
        <taxon>Cupriavidus</taxon>
    </lineage>
</organism>
<dbReference type="HOGENOM" id="CLU_031791_1_0_4"/>
<feature type="transmembrane region" description="Helical" evidence="5">
    <location>
        <begin position="76"/>
        <end position="96"/>
    </location>
</feature>
<evidence type="ECO:0000256" key="1">
    <source>
        <dbReference type="ARBA" id="ARBA00004141"/>
    </source>
</evidence>
<proteinExistence type="predicted"/>
<evidence type="ECO:0000259" key="7">
    <source>
        <dbReference type="Pfam" id="PF11846"/>
    </source>
</evidence>
<feature type="transmembrane region" description="Helical" evidence="5">
    <location>
        <begin position="365"/>
        <end position="389"/>
    </location>
</feature>
<keyword evidence="3 5" id="KW-1133">Transmembrane helix</keyword>
<dbReference type="InterPro" id="IPR031726">
    <property type="entry name" value="PglL_A"/>
</dbReference>
<feature type="transmembrane region" description="Helical" evidence="5">
    <location>
        <begin position="212"/>
        <end position="229"/>
    </location>
</feature>
<reference evidence="9" key="1">
    <citation type="submission" date="2005-08" db="EMBL/GenBank/DDBJ databases">
        <title>Complete sequence of Chromosome1 of Ralstonia eutropha JMP134.</title>
        <authorList>
            <person name="Copeland A."/>
            <person name="Lucas S."/>
            <person name="Lapidus A."/>
            <person name="Barry K."/>
            <person name="Detter J.C."/>
            <person name="Glavina T."/>
            <person name="Hammon N."/>
            <person name="Israni S."/>
            <person name="Pitluck S."/>
            <person name="Goltsman E."/>
            <person name="Martinez M."/>
            <person name="Schmutz J."/>
            <person name="Larimer F."/>
            <person name="Land M."/>
            <person name="Lykidis A."/>
            <person name="Richardson P."/>
        </authorList>
    </citation>
    <scope>NUCLEOTIDE SEQUENCE</scope>
    <source>
        <strain evidence="9">JMP134</strain>
    </source>
</reference>
<evidence type="ECO:0000259" key="8">
    <source>
        <dbReference type="Pfam" id="PF15864"/>
    </source>
</evidence>
<keyword evidence="4 5" id="KW-0472">Membrane</keyword>
<dbReference type="Pfam" id="PF11846">
    <property type="entry name" value="Wzy_C_2"/>
    <property type="match status" value="1"/>
</dbReference>
<feature type="transmembrane region" description="Helical" evidence="5">
    <location>
        <begin position="102"/>
        <end position="121"/>
    </location>
</feature>
<feature type="transmembrane region" description="Helical" evidence="5">
    <location>
        <begin position="265"/>
        <end position="286"/>
    </location>
</feature>
<evidence type="ECO:0000313" key="9">
    <source>
        <dbReference type="EMBL" id="AAZ59916.1"/>
    </source>
</evidence>
<evidence type="ECO:0000256" key="5">
    <source>
        <dbReference type="SAM" id="Phobius"/>
    </source>
</evidence>
<dbReference type="PANTHER" id="PTHR37422">
    <property type="entry name" value="TEICHURONIC ACID BIOSYNTHESIS PROTEIN TUAE"/>
    <property type="match status" value="1"/>
</dbReference>
<dbReference type="STRING" id="264198.Reut_A0534"/>
<dbReference type="InterPro" id="IPR021797">
    <property type="entry name" value="Wzy_C_2"/>
</dbReference>
<protein>
    <submittedName>
        <fullName evidence="9">O-antigen polymerase</fullName>
    </submittedName>
</protein>
<evidence type="ECO:0000256" key="3">
    <source>
        <dbReference type="ARBA" id="ARBA00022989"/>
    </source>
</evidence>
<dbReference type="Pfam" id="PF04932">
    <property type="entry name" value="Wzy_C"/>
    <property type="match status" value="1"/>
</dbReference>
<comment type="subcellular location">
    <subcellularLocation>
        <location evidence="1">Membrane</location>
        <topology evidence="1">Multi-pass membrane protein</topology>
    </subcellularLocation>
</comment>
<evidence type="ECO:0000259" key="6">
    <source>
        <dbReference type="Pfam" id="PF04932"/>
    </source>
</evidence>
<feature type="transmembrane region" description="Helical" evidence="5">
    <location>
        <begin position="235"/>
        <end position="253"/>
    </location>
</feature>
<keyword evidence="2 5" id="KW-0812">Transmembrane</keyword>
<accession>Q475L7</accession>
<dbReference type="eggNOG" id="COG3307">
    <property type="taxonomic scope" value="Bacteria"/>
</dbReference>
<gene>
    <name evidence="9" type="ordered locus">Reut_A0534</name>
</gene>
<feature type="transmembrane region" description="Helical" evidence="5">
    <location>
        <begin position="453"/>
        <end position="474"/>
    </location>
</feature>
<feature type="domain" description="O-antigen ligase-related" evidence="6">
    <location>
        <begin position="218"/>
        <end position="376"/>
    </location>
</feature>
<sequence length="607" mass="67736">MRLFPTRRRMPQSRTTIPAIFLVLTFAFPLLVSRHTLPMATFYGEWAAAAVFLLLAGLLTAFAIQSSRGSNANIPWIASLPLWLIILGAIQSASGFDDITGSRFATQLTLGLGAALMLAVWHYRSSASPDARLAITDALATAFLLAGLLGTISQWVQLFHLESRSFGLVSSYFYDDNRRLWGNLNQPNHQATLEGMALVAATWLASRGKLRFPMWLIAVVLLESGIVLSGSRTGVLHVGLAALYAVIAAWLARDTRRDVDPMRRPAGLLVAGVAMVAVLLILQPIIKAAGNAFDWRLFDTLAQLQAADQMSARSALWTHAWAMFRSHPWLGVGWGEFGWAQFQQLSQVGVKVEMSLHAHNAVLDLLAKTGIVGTAGVALVLIGWLWRVVRVGIWHADNEERAQAIVVLTWLAMLCAHSMLEYPLHYLYFFLPFCFMLGWLEPRGFGRWHLPRWLSLGLLAGFAAVSAIVLATMWQDYRRAEAREYAPRERRATLPMPAYWFRPYASADVAERVIITPGNAADLLPAHIAAVHLLPTPTMIARTAWLMALTGDAAQGRAWLERLRYYYLGDEPNQYATLDNACHELAEAERPREFCRWIREQARRMPE</sequence>
<name>Q475L7_CUPPJ</name>
<evidence type="ECO:0000256" key="4">
    <source>
        <dbReference type="ARBA" id="ARBA00023136"/>
    </source>
</evidence>
<dbReference type="InterPro" id="IPR007016">
    <property type="entry name" value="O-antigen_ligase-rel_domated"/>
</dbReference>
<feature type="transmembrane region" description="Helical" evidence="5">
    <location>
        <begin position="401"/>
        <end position="419"/>
    </location>
</feature>
<dbReference type="AlphaFoldDB" id="Q475L7"/>
<dbReference type="KEGG" id="reu:Reut_A0534"/>
<dbReference type="InterPro" id="IPR051533">
    <property type="entry name" value="WaaL-like"/>
</dbReference>
<feature type="transmembrane region" description="Helical" evidence="5">
    <location>
        <begin position="44"/>
        <end position="64"/>
    </location>
</feature>
<dbReference type="PANTHER" id="PTHR37422:SF13">
    <property type="entry name" value="LIPOPOLYSACCHARIDE BIOSYNTHESIS PROTEIN PA4999-RELATED"/>
    <property type="match status" value="1"/>
</dbReference>
<feature type="domain" description="Virulence factor membrane-bound polymerase C-terminal" evidence="7">
    <location>
        <begin position="406"/>
        <end position="574"/>
    </location>
</feature>
<feature type="transmembrane region" description="Helical" evidence="5">
    <location>
        <begin position="133"/>
        <end position="156"/>
    </location>
</feature>
<dbReference type="EMBL" id="CP000090">
    <property type="protein sequence ID" value="AAZ59916.1"/>
    <property type="molecule type" value="Genomic_DNA"/>
</dbReference>
<dbReference type="Pfam" id="PF15864">
    <property type="entry name" value="PglL_A"/>
    <property type="match status" value="1"/>
</dbReference>
<dbReference type="OrthoDB" id="4448at2"/>